<keyword evidence="1" id="KW-0805">Transcription regulation</keyword>
<keyword evidence="7" id="KW-1185">Reference proteome</keyword>
<dbReference type="EMBL" id="RCUY01000009">
    <property type="protein sequence ID" value="RLP82079.1"/>
    <property type="molecule type" value="Genomic_DNA"/>
</dbReference>
<name>A0A3L7ANP7_9MICO</name>
<dbReference type="AlphaFoldDB" id="A0A3L7ANP7"/>
<evidence type="ECO:0000256" key="4">
    <source>
        <dbReference type="PROSITE-ProRule" id="PRU00335"/>
    </source>
</evidence>
<accession>A0A3L7ANP7</accession>
<dbReference type="InterPro" id="IPR009057">
    <property type="entry name" value="Homeodomain-like_sf"/>
</dbReference>
<evidence type="ECO:0000259" key="5">
    <source>
        <dbReference type="PROSITE" id="PS50977"/>
    </source>
</evidence>
<dbReference type="OrthoDB" id="3192968at2"/>
<proteinExistence type="predicted"/>
<dbReference type="PANTHER" id="PTHR30055">
    <property type="entry name" value="HTH-TYPE TRANSCRIPTIONAL REGULATOR RUTR"/>
    <property type="match status" value="1"/>
</dbReference>
<feature type="domain" description="HTH tetR-type" evidence="5">
    <location>
        <begin position="14"/>
        <end position="73"/>
    </location>
</feature>
<feature type="DNA-binding region" description="H-T-H motif" evidence="4">
    <location>
        <begin position="36"/>
        <end position="55"/>
    </location>
</feature>
<evidence type="ECO:0000256" key="1">
    <source>
        <dbReference type="ARBA" id="ARBA00023015"/>
    </source>
</evidence>
<keyword evidence="2 4" id="KW-0238">DNA-binding</keyword>
<dbReference type="InterPro" id="IPR001647">
    <property type="entry name" value="HTH_TetR"/>
</dbReference>
<dbReference type="Gene3D" id="1.10.357.10">
    <property type="entry name" value="Tetracycline Repressor, domain 2"/>
    <property type="match status" value="1"/>
</dbReference>
<dbReference type="Pfam" id="PF21597">
    <property type="entry name" value="TetR_C_43"/>
    <property type="match status" value="1"/>
</dbReference>
<comment type="caution">
    <text evidence="6">The sequence shown here is derived from an EMBL/GenBank/DDBJ whole genome shotgun (WGS) entry which is preliminary data.</text>
</comment>
<dbReference type="PRINTS" id="PR00455">
    <property type="entry name" value="HTHTETR"/>
</dbReference>
<dbReference type="Proteomes" id="UP000269438">
    <property type="component" value="Unassembled WGS sequence"/>
</dbReference>
<dbReference type="Pfam" id="PF00440">
    <property type="entry name" value="TetR_N"/>
    <property type="match status" value="1"/>
</dbReference>
<reference evidence="6 7" key="1">
    <citation type="submission" date="2018-10" db="EMBL/GenBank/DDBJ databases">
        <authorList>
            <person name="Li J."/>
        </authorList>
    </citation>
    <scope>NUCLEOTIDE SEQUENCE [LARGE SCALE GENOMIC DNA]</scope>
    <source>
        <strain evidence="6 7">JCM 11654</strain>
    </source>
</reference>
<dbReference type="InterPro" id="IPR050109">
    <property type="entry name" value="HTH-type_TetR-like_transc_reg"/>
</dbReference>
<dbReference type="PROSITE" id="PS50977">
    <property type="entry name" value="HTH_TETR_2"/>
    <property type="match status" value="1"/>
</dbReference>
<dbReference type="InterPro" id="IPR036271">
    <property type="entry name" value="Tet_transcr_reg_TetR-rel_C_sf"/>
</dbReference>
<dbReference type="PANTHER" id="PTHR30055:SF234">
    <property type="entry name" value="HTH-TYPE TRANSCRIPTIONAL REGULATOR BETI"/>
    <property type="match status" value="1"/>
</dbReference>
<dbReference type="InterPro" id="IPR049445">
    <property type="entry name" value="TetR_SbtR-like_C"/>
</dbReference>
<dbReference type="SUPFAM" id="SSF48498">
    <property type="entry name" value="Tetracyclin repressor-like, C-terminal domain"/>
    <property type="match status" value="1"/>
</dbReference>
<organism evidence="6 7">
    <name type="scientific">Mycetocola lacteus</name>
    <dbReference type="NCBI Taxonomy" id="76637"/>
    <lineage>
        <taxon>Bacteria</taxon>
        <taxon>Bacillati</taxon>
        <taxon>Actinomycetota</taxon>
        <taxon>Actinomycetes</taxon>
        <taxon>Micrococcales</taxon>
        <taxon>Microbacteriaceae</taxon>
        <taxon>Mycetocola</taxon>
    </lineage>
</organism>
<protein>
    <submittedName>
        <fullName evidence="6">TetR/AcrR family transcriptional regulator</fullName>
    </submittedName>
</protein>
<dbReference type="GO" id="GO:0000976">
    <property type="term" value="F:transcription cis-regulatory region binding"/>
    <property type="evidence" value="ECO:0007669"/>
    <property type="project" value="TreeGrafter"/>
</dbReference>
<dbReference type="SUPFAM" id="SSF46689">
    <property type="entry name" value="Homeodomain-like"/>
    <property type="match status" value="1"/>
</dbReference>
<evidence type="ECO:0000313" key="7">
    <source>
        <dbReference type="Proteomes" id="UP000269438"/>
    </source>
</evidence>
<dbReference type="RefSeq" id="WP_121688632.1">
    <property type="nucleotide sequence ID" value="NZ_RCUY01000009.1"/>
</dbReference>
<sequence length="200" mass="21772">MSDSTPKPLRADAERNRAVLLNVAGELFAEHGVGGSLEDVARRAEVGIGTLYRRFPTRDDLIIALYSEQLEHFVTIASDAVNFADRDAARAFRAFVHYTIELQSADRGFSDVLLDGFGAPRIFVDEHELIRAGITELFDAARDAGVIRADVSERDFPMILRATAHLAGAPERADELARLAGLLISALTGDSSIPLPAVER</sequence>
<gene>
    <name evidence="6" type="ORF">D9V34_09670</name>
</gene>
<evidence type="ECO:0000256" key="3">
    <source>
        <dbReference type="ARBA" id="ARBA00023163"/>
    </source>
</evidence>
<dbReference type="GO" id="GO:0003700">
    <property type="term" value="F:DNA-binding transcription factor activity"/>
    <property type="evidence" value="ECO:0007669"/>
    <property type="project" value="TreeGrafter"/>
</dbReference>
<keyword evidence="3" id="KW-0804">Transcription</keyword>
<evidence type="ECO:0000256" key="2">
    <source>
        <dbReference type="ARBA" id="ARBA00023125"/>
    </source>
</evidence>
<evidence type="ECO:0000313" key="6">
    <source>
        <dbReference type="EMBL" id="RLP82079.1"/>
    </source>
</evidence>